<dbReference type="EMBL" id="SJPM01000001">
    <property type="protein sequence ID" value="TWU03309.1"/>
    <property type="molecule type" value="Genomic_DNA"/>
</dbReference>
<dbReference type="Proteomes" id="UP000316213">
    <property type="component" value="Unassembled WGS sequence"/>
</dbReference>
<feature type="domain" description="ASPIC/UnbV" evidence="2">
    <location>
        <begin position="932"/>
        <end position="998"/>
    </location>
</feature>
<evidence type="ECO:0000259" key="2">
    <source>
        <dbReference type="Pfam" id="PF07593"/>
    </source>
</evidence>
<evidence type="ECO:0000313" key="4">
    <source>
        <dbReference type="Proteomes" id="UP000316213"/>
    </source>
</evidence>
<gene>
    <name evidence="3" type="ORF">Pla100_02270</name>
</gene>
<accession>A0A5C6AVZ1</accession>
<protein>
    <submittedName>
        <fullName evidence="3">Tetratricopeptide repeat protein</fullName>
    </submittedName>
</protein>
<dbReference type="InterPro" id="IPR028994">
    <property type="entry name" value="Integrin_alpha_N"/>
</dbReference>
<dbReference type="Pfam" id="PF07593">
    <property type="entry name" value="UnbV_ASPIC"/>
    <property type="match status" value="1"/>
</dbReference>
<name>A0A5C6AVZ1_9BACT</name>
<reference evidence="3 4" key="1">
    <citation type="submission" date="2019-02" db="EMBL/GenBank/DDBJ databases">
        <title>Deep-cultivation of Planctomycetes and their phenomic and genomic characterization uncovers novel biology.</title>
        <authorList>
            <person name="Wiegand S."/>
            <person name="Jogler M."/>
            <person name="Boedeker C."/>
            <person name="Pinto D."/>
            <person name="Vollmers J."/>
            <person name="Rivas-Marin E."/>
            <person name="Kohn T."/>
            <person name="Peeters S.H."/>
            <person name="Heuer A."/>
            <person name="Rast P."/>
            <person name="Oberbeckmann S."/>
            <person name="Bunk B."/>
            <person name="Jeske O."/>
            <person name="Meyerdierks A."/>
            <person name="Storesund J.E."/>
            <person name="Kallscheuer N."/>
            <person name="Luecker S."/>
            <person name="Lage O.M."/>
            <person name="Pohl T."/>
            <person name="Merkel B.J."/>
            <person name="Hornburger P."/>
            <person name="Mueller R.-W."/>
            <person name="Bruemmer F."/>
            <person name="Labrenz M."/>
            <person name="Spormann A.M."/>
            <person name="Op Den Camp H."/>
            <person name="Overmann J."/>
            <person name="Amann R."/>
            <person name="Jetten M.S.M."/>
            <person name="Mascher T."/>
            <person name="Medema M.H."/>
            <person name="Devos D.P."/>
            <person name="Kaster A.-K."/>
            <person name="Ovreas L."/>
            <person name="Rohde M."/>
            <person name="Galperin M.Y."/>
            <person name="Jogler C."/>
        </authorList>
    </citation>
    <scope>NUCLEOTIDE SEQUENCE [LARGE SCALE GENOMIC DNA]</scope>
    <source>
        <strain evidence="3 4">Pla100</strain>
    </source>
</reference>
<sequence length="1014" mass="112077">MCIGWISSDRINAPWPPTMLIVGITTCLLGLTLSSGCDSNSAGPADTPPRNSNRIEQPAHEHLVRAQQAITSGDLQRGQQLVQQHLLMRPNDAKAWELAGDLATHEGDLEQASEFYATAIQNTQRPTLMVLDKLAKTHLARGAAFETLSVWQQTLEDYPEAIQPRFDLVGLATAVGLNRMAIEPLRWLVKQRLGDVESLVMLTNPMRSEPDPETCRKLLARYPSDLRPHYGLARMDAEAFRWEAVVSRLQPVIAKHPDFLPASVLYGRALLALSLHRPTSNEPWTSELAKWASTLSNEMQSNPEFWKLVGQYHHSTNDHNLASRAFAKAVVLEQAVDTSSLTELVSSLTASGDQRRADVVAKHLDQLAQLQDATTTFLERHSRSQRSAMLIAYQLVELGRHWEAEAWTRLAKSLPDDPVVEIDRAHQAILARLGRTNAWQDEQWLASLDLPELDITEIDWSVQQHETVVEHTPDGGRPLRLVDRAIELGLQHQVALPPDAETEGFWIHHSVGGGVGVVDYDLDGWPDLALANLDGQARQSNSSPNQLFRNLSGRFLDVTAHTRYHDTEFAQGICVGDFNSDGFADVLDCNIGRNRLYRNNGDGTFGDVTDQVGLQGDEWTTSAVIADIDADGLADIFEVNYCAGTRPMTQPCRSETTGLYSSCPPLHFDAAADRVWSLTPDGQFVDRRKQWLGPSDPGRGLGVIAGELDERPGLDLYVANDMSINHLWSAQKQPTGFGLAEVATVRGLAMSGQSRSQASMGMAVGDPDADGDFDLFLTHFAEEHNTYYEQVSAGIWQDRTFAVGLLEPSLKMLGFGTQFVDLNNNGKLELIITNGHVSDTGRTDIQYRMRPQLFELEAGGHWRQVSAEQIGPYFEDVHLGRALATLDANRDGLSDVVITQLFQPVALLINQSPVEAESVDLLLTATQSHRDAIGTIVQATVGDDTRHHQLTAGDGYMCSNERRIVIATAGREHVDSLQVRWPSGTVQTSGPIKSGRTYRWVEGELAPTQLERHE</sequence>
<dbReference type="SUPFAM" id="SSF69318">
    <property type="entry name" value="Integrin alpha N-terminal domain"/>
    <property type="match status" value="1"/>
</dbReference>
<evidence type="ECO:0000256" key="1">
    <source>
        <dbReference type="ARBA" id="ARBA00022729"/>
    </source>
</evidence>
<dbReference type="Gene3D" id="1.25.40.10">
    <property type="entry name" value="Tetratricopeptide repeat domain"/>
    <property type="match status" value="2"/>
</dbReference>
<proteinExistence type="predicted"/>
<dbReference type="InterPro" id="IPR011990">
    <property type="entry name" value="TPR-like_helical_dom_sf"/>
</dbReference>
<comment type="caution">
    <text evidence="3">The sequence shown here is derived from an EMBL/GenBank/DDBJ whole genome shotgun (WGS) entry which is preliminary data.</text>
</comment>
<evidence type="ECO:0000313" key="3">
    <source>
        <dbReference type="EMBL" id="TWU03309.1"/>
    </source>
</evidence>
<dbReference type="InterPro" id="IPR013517">
    <property type="entry name" value="FG-GAP"/>
</dbReference>
<dbReference type="PANTHER" id="PTHR16026">
    <property type="entry name" value="CARTILAGE ACIDIC PROTEIN 1"/>
    <property type="match status" value="1"/>
</dbReference>
<dbReference type="AlphaFoldDB" id="A0A5C6AVZ1"/>
<dbReference type="SUPFAM" id="SSF48452">
    <property type="entry name" value="TPR-like"/>
    <property type="match status" value="2"/>
</dbReference>
<dbReference type="Pfam" id="PF13517">
    <property type="entry name" value="FG-GAP_3"/>
    <property type="match status" value="1"/>
</dbReference>
<dbReference type="InterPro" id="IPR011519">
    <property type="entry name" value="UnbV_ASPIC"/>
</dbReference>
<dbReference type="PANTHER" id="PTHR16026:SF0">
    <property type="entry name" value="CARTILAGE ACIDIC PROTEIN 1"/>
    <property type="match status" value="1"/>
</dbReference>
<dbReference type="InterPro" id="IPR027039">
    <property type="entry name" value="Crtac1"/>
</dbReference>
<dbReference type="Gene3D" id="2.130.10.130">
    <property type="entry name" value="Integrin alpha, N-terminal"/>
    <property type="match status" value="2"/>
</dbReference>
<keyword evidence="4" id="KW-1185">Reference proteome</keyword>
<organism evidence="3 4">
    <name type="scientific">Neorhodopirellula pilleata</name>
    <dbReference type="NCBI Taxonomy" id="2714738"/>
    <lineage>
        <taxon>Bacteria</taxon>
        <taxon>Pseudomonadati</taxon>
        <taxon>Planctomycetota</taxon>
        <taxon>Planctomycetia</taxon>
        <taxon>Pirellulales</taxon>
        <taxon>Pirellulaceae</taxon>
        <taxon>Neorhodopirellula</taxon>
    </lineage>
</organism>
<keyword evidence="1" id="KW-0732">Signal</keyword>